<reference evidence="2" key="1">
    <citation type="journal article" date="2023" name="Plant J.">
        <title>The genome of the king protea, Protea cynaroides.</title>
        <authorList>
            <person name="Chang J."/>
            <person name="Duong T.A."/>
            <person name="Schoeman C."/>
            <person name="Ma X."/>
            <person name="Roodt D."/>
            <person name="Barker N."/>
            <person name="Li Z."/>
            <person name="Van de Peer Y."/>
            <person name="Mizrachi E."/>
        </authorList>
    </citation>
    <scope>NUCLEOTIDE SEQUENCE</scope>
    <source>
        <tissue evidence="2">Young leaves</tissue>
    </source>
</reference>
<feature type="region of interest" description="Disordered" evidence="1">
    <location>
        <begin position="57"/>
        <end position="178"/>
    </location>
</feature>
<gene>
    <name evidence="2" type="ORF">NE237_002163</name>
</gene>
<comment type="caution">
    <text evidence="2">The sequence shown here is derived from an EMBL/GenBank/DDBJ whole genome shotgun (WGS) entry which is preliminary data.</text>
</comment>
<name>A0A9Q0KUR4_9MAGN</name>
<proteinExistence type="predicted"/>
<dbReference type="Proteomes" id="UP001141806">
    <property type="component" value="Unassembled WGS sequence"/>
</dbReference>
<evidence type="ECO:0000256" key="1">
    <source>
        <dbReference type="SAM" id="MobiDB-lite"/>
    </source>
</evidence>
<evidence type="ECO:0000313" key="2">
    <source>
        <dbReference type="EMBL" id="KAJ4977057.1"/>
    </source>
</evidence>
<feature type="compositionally biased region" description="Basic residues" evidence="1">
    <location>
        <begin position="82"/>
        <end position="92"/>
    </location>
</feature>
<sequence>MIGRPRCRRPSRLRAATVPFEEGPNTTTALRYVDGVTSPLSREGPCTTTVTTATIVGRQAEKNMASSTSTIPTSTTADRAPLLRKKTIVSKPVRKDKDKESAIHQSSEDDGDEDNWDINVEKNMASTTTTTPTSTTADKAPLMRKKTVVSKPVRKDKDKEPVIHQSSKDDGDDGDEDN</sequence>
<dbReference type="EMBL" id="JAMYWD010000003">
    <property type="protein sequence ID" value="KAJ4977057.1"/>
    <property type="molecule type" value="Genomic_DNA"/>
</dbReference>
<dbReference type="AlphaFoldDB" id="A0A9Q0KUR4"/>
<feature type="compositionally biased region" description="Basic and acidic residues" evidence="1">
    <location>
        <begin position="153"/>
        <end position="169"/>
    </location>
</feature>
<feature type="compositionally biased region" description="Low complexity" evidence="1">
    <location>
        <begin position="126"/>
        <end position="136"/>
    </location>
</feature>
<feature type="compositionally biased region" description="Basic and acidic residues" evidence="1">
    <location>
        <begin position="93"/>
        <end position="102"/>
    </location>
</feature>
<keyword evidence="3" id="KW-1185">Reference proteome</keyword>
<accession>A0A9Q0KUR4</accession>
<protein>
    <submittedName>
        <fullName evidence="2">Uncharacterized protein</fullName>
    </submittedName>
</protein>
<feature type="compositionally biased region" description="Low complexity" evidence="1">
    <location>
        <begin position="66"/>
        <end position="76"/>
    </location>
</feature>
<evidence type="ECO:0000313" key="3">
    <source>
        <dbReference type="Proteomes" id="UP001141806"/>
    </source>
</evidence>
<organism evidence="2 3">
    <name type="scientific">Protea cynaroides</name>
    <dbReference type="NCBI Taxonomy" id="273540"/>
    <lineage>
        <taxon>Eukaryota</taxon>
        <taxon>Viridiplantae</taxon>
        <taxon>Streptophyta</taxon>
        <taxon>Embryophyta</taxon>
        <taxon>Tracheophyta</taxon>
        <taxon>Spermatophyta</taxon>
        <taxon>Magnoliopsida</taxon>
        <taxon>Proteales</taxon>
        <taxon>Proteaceae</taxon>
        <taxon>Protea</taxon>
    </lineage>
</organism>
<feature type="compositionally biased region" description="Basic residues" evidence="1">
    <location>
        <begin position="142"/>
        <end position="152"/>
    </location>
</feature>